<keyword evidence="4" id="KW-1185">Reference proteome</keyword>
<dbReference type="SUPFAM" id="SSF56112">
    <property type="entry name" value="Protein kinase-like (PK-like)"/>
    <property type="match status" value="3"/>
</dbReference>
<dbReference type="InterPro" id="IPR000719">
    <property type="entry name" value="Prot_kinase_dom"/>
</dbReference>
<dbReference type="InterPro" id="IPR011009">
    <property type="entry name" value="Kinase-like_dom_sf"/>
</dbReference>
<proteinExistence type="predicted"/>
<sequence length="1205" mass="135521">MDRVVEDTASPLSSGPSATTARTVYVQQLLSEINVSNGHIESQDDRRLIALRALLAERPKTTFDLVTALDANEIRSFVFFLDHALEHHLRYVTERSCALALISSISALTHIYPERLLVAPVQYREKSFAKGSSGSVHRGLDPTLCVKVMEKVDATALATWIREVILWVHAPSHPNILPFKGMFLENDDSEDPRICLVSPFMENGNLRKFAPYLNPIDRLFLLSDIADGLRFIHDLGIVHGDLKGHNVLITGDYRAVITDFGSSRVSTATITNATKAAAASSWTLCYAAPEVVTGVQLVNQLSEIWSFGCLSYETLSLKRPYYQYRINNLILAALYRKEPPRRPGLAKILTPLRDTLDSDGEDLFGYEDDLDAIDYEEGDAIDDSPWNLIMDCCKPEPRDRLPVPDIQKTIWEMLLHHPRNITPTRTPARQRKLDLATTLRFQHSTQSEQTRKALDLTIVADPIKANETEVIVRGFNSTDKQTFVDFLSAVLESSTVIDDRRLPESLLSNIMTSTHIIPHSYKFICIQHEHTPMFEGHYVRAYKACGLNARVNITTDPWLVKNILASLSSWIRVSHSNIVQCYGVFLDGPVGARLLRVVTPFLENVFLEDFAFSLVQSARAPLISDVIEGILYLRHHGIEFIYQSKAQVVVSGDGRAQLANFSANYLFIGGLESSTRKLRFTAPNAGKHDKDAIWAFGCLCYTVFSRREPYYQHTDHARIQSAVSEGEQLERPNHTDDEMDAIDDQKWSLITACCKPNPDNRPTAMAVKNVIASWKITDDHIKTEYLGDSTQAQFLQPRLSQLTQSRLASVASAIMKLELGDVRTVINFLDLTLRECRLITNGNRILALLSRIASLARIFPRNLQFKNIRYHSRPMAKGGSGLVYRAVGVGACVKIETQIDARALTSWIREAIIWAHAIHPNIMPFCGIFVDDLEQICLVSPFMKNGNLNGYSPRLPQKSRLPLILDVARGLHYLHSRGILHGDLKGENVLISDDGWCLITDFGVTQVSTATVTAVGVVPCTLRFAAPEAIESSVGPTKERDVWSFGCLCYHTISRLLPYYQYSRDVQIIVALGLKRPLRRPVPDESFDWDDDDDDERNDYDEIDDEVWNLITKCCAPKPEDRLTASQILELIVDMEVVDDRPPAKAILGPELLRMRERPEIDISRVGEILDRVEASHKLPFNSSRDQPNFLQEILSKPEEGSNDT</sequence>
<gene>
    <name evidence="3" type="ORF">NP233_g7115</name>
</gene>
<protein>
    <recommendedName>
        <fullName evidence="2">Protein kinase domain-containing protein</fullName>
    </recommendedName>
</protein>
<dbReference type="Gene3D" id="1.10.510.10">
    <property type="entry name" value="Transferase(Phosphotransferase) domain 1"/>
    <property type="match status" value="3"/>
</dbReference>
<dbReference type="Proteomes" id="UP001213000">
    <property type="component" value="Unassembled WGS sequence"/>
</dbReference>
<dbReference type="PROSITE" id="PS50011">
    <property type="entry name" value="PROTEIN_KINASE_DOM"/>
    <property type="match status" value="3"/>
</dbReference>
<feature type="domain" description="Protein kinase" evidence="2">
    <location>
        <begin position="869"/>
        <end position="1138"/>
    </location>
</feature>
<dbReference type="SMART" id="SM00220">
    <property type="entry name" value="S_TKc"/>
    <property type="match status" value="2"/>
</dbReference>
<dbReference type="InterPro" id="IPR051681">
    <property type="entry name" value="Ser/Thr_Kinases-Pseudokinases"/>
</dbReference>
<dbReference type="Pfam" id="PF00069">
    <property type="entry name" value="Pkinase"/>
    <property type="match status" value="3"/>
</dbReference>
<feature type="domain" description="Protein kinase" evidence="2">
    <location>
        <begin position="496"/>
        <end position="786"/>
    </location>
</feature>
<evidence type="ECO:0000256" key="1">
    <source>
        <dbReference type="SAM" id="MobiDB-lite"/>
    </source>
</evidence>
<feature type="compositionally biased region" description="Basic and acidic residues" evidence="1">
    <location>
        <begin position="1196"/>
        <end position="1205"/>
    </location>
</feature>
<dbReference type="PANTHER" id="PTHR44329:SF214">
    <property type="entry name" value="PROTEIN KINASE DOMAIN-CONTAINING PROTEIN"/>
    <property type="match status" value="1"/>
</dbReference>
<dbReference type="GO" id="GO:0004674">
    <property type="term" value="F:protein serine/threonine kinase activity"/>
    <property type="evidence" value="ECO:0007669"/>
    <property type="project" value="TreeGrafter"/>
</dbReference>
<dbReference type="PROSITE" id="PS00108">
    <property type="entry name" value="PROTEIN_KINASE_ST"/>
    <property type="match status" value="2"/>
</dbReference>
<reference evidence="3" key="1">
    <citation type="submission" date="2022-07" db="EMBL/GenBank/DDBJ databases">
        <title>Genome Sequence of Leucocoprinus birnbaumii.</title>
        <authorList>
            <person name="Buettner E."/>
        </authorList>
    </citation>
    <scope>NUCLEOTIDE SEQUENCE</scope>
    <source>
        <strain evidence="3">VT141</strain>
    </source>
</reference>
<evidence type="ECO:0000313" key="3">
    <source>
        <dbReference type="EMBL" id="KAJ3566251.1"/>
    </source>
</evidence>
<dbReference type="EMBL" id="JANIEX010000501">
    <property type="protein sequence ID" value="KAJ3566251.1"/>
    <property type="molecule type" value="Genomic_DNA"/>
</dbReference>
<feature type="compositionally biased region" description="Polar residues" evidence="1">
    <location>
        <begin position="1181"/>
        <end position="1190"/>
    </location>
</feature>
<evidence type="ECO:0000313" key="4">
    <source>
        <dbReference type="Proteomes" id="UP001213000"/>
    </source>
</evidence>
<feature type="region of interest" description="Disordered" evidence="1">
    <location>
        <begin position="1180"/>
        <end position="1205"/>
    </location>
</feature>
<dbReference type="AlphaFoldDB" id="A0AAD5VPW6"/>
<organism evidence="3 4">
    <name type="scientific">Leucocoprinus birnbaumii</name>
    <dbReference type="NCBI Taxonomy" id="56174"/>
    <lineage>
        <taxon>Eukaryota</taxon>
        <taxon>Fungi</taxon>
        <taxon>Dikarya</taxon>
        <taxon>Basidiomycota</taxon>
        <taxon>Agaricomycotina</taxon>
        <taxon>Agaricomycetes</taxon>
        <taxon>Agaricomycetidae</taxon>
        <taxon>Agaricales</taxon>
        <taxon>Agaricineae</taxon>
        <taxon>Agaricaceae</taxon>
        <taxon>Leucocoprinus</taxon>
    </lineage>
</organism>
<name>A0AAD5VPW6_9AGAR</name>
<accession>A0AAD5VPW6</accession>
<feature type="domain" description="Protein kinase" evidence="2">
    <location>
        <begin position="122"/>
        <end position="420"/>
    </location>
</feature>
<dbReference type="PANTHER" id="PTHR44329">
    <property type="entry name" value="SERINE/THREONINE-PROTEIN KINASE TNNI3K-RELATED"/>
    <property type="match status" value="1"/>
</dbReference>
<evidence type="ECO:0000259" key="2">
    <source>
        <dbReference type="PROSITE" id="PS50011"/>
    </source>
</evidence>
<comment type="caution">
    <text evidence="3">The sequence shown here is derived from an EMBL/GenBank/DDBJ whole genome shotgun (WGS) entry which is preliminary data.</text>
</comment>
<dbReference type="GO" id="GO:0005524">
    <property type="term" value="F:ATP binding"/>
    <property type="evidence" value="ECO:0007669"/>
    <property type="project" value="InterPro"/>
</dbReference>
<dbReference type="InterPro" id="IPR008271">
    <property type="entry name" value="Ser/Thr_kinase_AS"/>
</dbReference>